<keyword evidence="4" id="KW-1185">Reference proteome</keyword>
<dbReference type="STRING" id="159449.B4N89_29765"/>
<evidence type="ECO:0000313" key="3">
    <source>
        <dbReference type="EMBL" id="OPC84551.1"/>
    </source>
</evidence>
<dbReference type="InterPro" id="IPR001789">
    <property type="entry name" value="Sig_transdc_resp-reg_receiver"/>
</dbReference>
<sequence length="142" mass="15991">MSQTAMTRTLTVLLVEDDPGDALMIEEALLDRERGHTLCRVADGMEALEWLRTHARPDLVILDLNMPRMDGREVLSAMKADERWRTIPVVVLSTSAAPDDVRRSYDLHANAFVTKPVELESFLEAVRGIDEFFLSLVTLPRG</sequence>
<evidence type="ECO:0000256" key="1">
    <source>
        <dbReference type="PROSITE-ProRule" id="PRU00169"/>
    </source>
</evidence>
<evidence type="ECO:0000313" key="4">
    <source>
        <dbReference type="Proteomes" id="UP000190037"/>
    </source>
</evidence>
<dbReference type="InterPro" id="IPR011006">
    <property type="entry name" value="CheY-like_superfamily"/>
</dbReference>
<evidence type="ECO:0000259" key="2">
    <source>
        <dbReference type="PROSITE" id="PS50110"/>
    </source>
</evidence>
<dbReference type="InterPro" id="IPR052893">
    <property type="entry name" value="TCS_response_regulator"/>
</dbReference>
<dbReference type="PROSITE" id="PS50110">
    <property type="entry name" value="RESPONSE_REGULATORY"/>
    <property type="match status" value="1"/>
</dbReference>
<dbReference type="RefSeq" id="WP_078978849.1">
    <property type="nucleotide sequence ID" value="NZ_MWQN01000001.1"/>
</dbReference>
<dbReference type="Gene3D" id="3.40.50.2300">
    <property type="match status" value="1"/>
</dbReference>
<dbReference type="CDD" id="cd17557">
    <property type="entry name" value="REC_Rcp-like"/>
    <property type="match status" value="1"/>
</dbReference>
<comment type="caution">
    <text evidence="3">The sequence shown here is derived from an EMBL/GenBank/DDBJ whole genome shotgun (WGS) entry which is preliminary data.</text>
</comment>
<dbReference type="Pfam" id="PF00072">
    <property type="entry name" value="Response_reg"/>
    <property type="match status" value="1"/>
</dbReference>
<dbReference type="eggNOG" id="COG2197">
    <property type="taxonomic scope" value="Bacteria"/>
</dbReference>
<protein>
    <submittedName>
        <fullName evidence="3">Two-component system response regulator</fullName>
    </submittedName>
</protein>
<name>A0A1T3P6H0_9ACTN</name>
<gene>
    <name evidence="3" type="ORF">B4N89_29765</name>
</gene>
<dbReference type="SUPFAM" id="SSF52172">
    <property type="entry name" value="CheY-like"/>
    <property type="match status" value="1"/>
</dbReference>
<dbReference type="AlphaFoldDB" id="A0A1T3P6H0"/>
<feature type="domain" description="Response regulatory" evidence="2">
    <location>
        <begin position="11"/>
        <end position="130"/>
    </location>
</feature>
<dbReference type="Proteomes" id="UP000190037">
    <property type="component" value="Unassembled WGS sequence"/>
</dbReference>
<dbReference type="PANTHER" id="PTHR44520">
    <property type="entry name" value="RESPONSE REGULATOR RCP1-RELATED"/>
    <property type="match status" value="1"/>
</dbReference>
<organism evidence="3 4">
    <name type="scientific">Embleya scabrispora</name>
    <dbReference type="NCBI Taxonomy" id="159449"/>
    <lineage>
        <taxon>Bacteria</taxon>
        <taxon>Bacillati</taxon>
        <taxon>Actinomycetota</taxon>
        <taxon>Actinomycetes</taxon>
        <taxon>Kitasatosporales</taxon>
        <taxon>Streptomycetaceae</taxon>
        <taxon>Embleya</taxon>
    </lineage>
</organism>
<reference evidence="3 4" key="1">
    <citation type="submission" date="2017-03" db="EMBL/GenBank/DDBJ databases">
        <title>Draft genome sequence of Streptomyces scabrisporus NF3, endophyte isolated from Amphipterygium adstringens.</title>
        <authorList>
            <person name="Vazquez M."/>
            <person name="Ceapa C.D."/>
            <person name="Rodriguez Luna D."/>
            <person name="Sanchez Esquivel S."/>
        </authorList>
    </citation>
    <scope>NUCLEOTIDE SEQUENCE [LARGE SCALE GENOMIC DNA]</scope>
    <source>
        <strain evidence="3 4">NF3</strain>
    </source>
</reference>
<dbReference type="GO" id="GO:0000160">
    <property type="term" value="P:phosphorelay signal transduction system"/>
    <property type="evidence" value="ECO:0007669"/>
    <property type="project" value="InterPro"/>
</dbReference>
<keyword evidence="1" id="KW-0597">Phosphoprotein</keyword>
<dbReference type="PANTHER" id="PTHR44520:SF2">
    <property type="entry name" value="RESPONSE REGULATOR RCP1"/>
    <property type="match status" value="1"/>
</dbReference>
<feature type="modified residue" description="4-aspartylphosphate" evidence="1">
    <location>
        <position position="63"/>
    </location>
</feature>
<accession>A0A1T3P6H0</accession>
<dbReference type="EMBL" id="MWQN01000001">
    <property type="protein sequence ID" value="OPC84551.1"/>
    <property type="molecule type" value="Genomic_DNA"/>
</dbReference>
<proteinExistence type="predicted"/>
<dbReference type="OrthoDB" id="9793549at2"/>
<dbReference type="SMART" id="SM00448">
    <property type="entry name" value="REC"/>
    <property type="match status" value="1"/>
</dbReference>